<dbReference type="EMBL" id="FNLF01000002">
    <property type="protein sequence ID" value="SDR20116.1"/>
    <property type="molecule type" value="Genomic_DNA"/>
</dbReference>
<keyword evidence="1" id="KW-0732">Signal</keyword>
<evidence type="ECO:0000313" key="4">
    <source>
        <dbReference type="Proteomes" id="UP000183053"/>
    </source>
</evidence>
<dbReference type="OrthoDB" id="5244388at2"/>
<gene>
    <name evidence="3" type="ORF">SAMN04489765_3794</name>
</gene>
<organism evidence="3 4">
    <name type="scientific">Tsukamurella pulmonis</name>
    <dbReference type="NCBI Taxonomy" id="47312"/>
    <lineage>
        <taxon>Bacteria</taxon>
        <taxon>Bacillati</taxon>
        <taxon>Actinomycetota</taxon>
        <taxon>Actinomycetes</taxon>
        <taxon>Mycobacteriales</taxon>
        <taxon>Tsukamurellaceae</taxon>
        <taxon>Tsukamurella</taxon>
    </lineage>
</organism>
<dbReference type="RefSeq" id="WP_068568012.1">
    <property type="nucleotide sequence ID" value="NZ_FNLF01000002.1"/>
</dbReference>
<sequence length="176" mass="18320">MRAQFGGIAAILALAPATAGCSLLGGTVLDTGTAESEITDYLNNRYASAGITVDSVSCDPGTNRPAPGATFTCDSRVRGTTVPVEVTVMDDDMRIRFAPTKKLYDLAALGPNIVAGVEKQIGRPVTVDCGTGFAAAAPGESFPCTVASEADPTDRLKIDYKVGPMTGEDRWESRDA</sequence>
<feature type="signal peptide" evidence="1">
    <location>
        <begin position="1"/>
        <end position="19"/>
    </location>
</feature>
<dbReference type="AlphaFoldDB" id="A0A1H1H4W2"/>
<evidence type="ECO:0000259" key="2">
    <source>
        <dbReference type="Pfam" id="PF14230"/>
    </source>
</evidence>
<reference evidence="4" key="1">
    <citation type="submission" date="2016-10" db="EMBL/GenBank/DDBJ databases">
        <authorList>
            <person name="Varghese N."/>
            <person name="Submissions S."/>
        </authorList>
    </citation>
    <scope>NUCLEOTIDE SEQUENCE [LARGE SCALE GENOMIC DNA]</scope>
    <source>
        <strain evidence="4">DSM 44142</strain>
    </source>
</reference>
<dbReference type="STRING" id="47312.SAMN04489765_3794"/>
<name>A0A1H1H4W2_9ACTN</name>
<evidence type="ECO:0000313" key="3">
    <source>
        <dbReference type="EMBL" id="SDR20116.1"/>
    </source>
</evidence>
<accession>A0A1H1H4W2</accession>
<dbReference type="Pfam" id="PF14230">
    <property type="entry name" value="DUF4333"/>
    <property type="match status" value="1"/>
</dbReference>
<dbReference type="PROSITE" id="PS51257">
    <property type="entry name" value="PROKAR_LIPOPROTEIN"/>
    <property type="match status" value="1"/>
</dbReference>
<protein>
    <recommendedName>
        <fullName evidence="2">DUF4333 domain-containing protein</fullName>
    </recommendedName>
</protein>
<proteinExistence type="predicted"/>
<feature type="chain" id="PRO_5039077884" description="DUF4333 domain-containing protein" evidence="1">
    <location>
        <begin position="20"/>
        <end position="176"/>
    </location>
</feature>
<dbReference type="InterPro" id="IPR025637">
    <property type="entry name" value="DUF4333"/>
</dbReference>
<evidence type="ECO:0000256" key="1">
    <source>
        <dbReference type="SAM" id="SignalP"/>
    </source>
</evidence>
<feature type="domain" description="DUF4333" evidence="2">
    <location>
        <begin position="17"/>
        <end position="92"/>
    </location>
</feature>
<keyword evidence="4" id="KW-1185">Reference proteome</keyword>
<dbReference type="Proteomes" id="UP000183053">
    <property type="component" value="Unassembled WGS sequence"/>
</dbReference>